<keyword evidence="4" id="KW-1185">Reference proteome</keyword>
<dbReference type="CDD" id="cd08602">
    <property type="entry name" value="GDPD_ScGlpQ1_like"/>
    <property type="match status" value="1"/>
</dbReference>
<dbReference type="Pfam" id="PF13449">
    <property type="entry name" value="Phytase-like"/>
    <property type="match status" value="2"/>
</dbReference>
<feature type="signal peptide" evidence="1">
    <location>
        <begin position="1"/>
        <end position="20"/>
    </location>
</feature>
<proteinExistence type="predicted"/>
<evidence type="ECO:0000313" key="4">
    <source>
        <dbReference type="Proteomes" id="UP000008635"/>
    </source>
</evidence>
<dbReference type="AlphaFoldDB" id="E8U5V1"/>
<dbReference type="InterPro" id="IPR017946">
    <property type="entry name" value="PLC-like_Pdiesterase_TIM-brl"/>
</dbReference>
<dbReference type="OrthoDB" id="384721at2"/>
<keyword evidence="1" id="KW-0732">Signal</keyword>
<dbReference type="SUPFAM" id="SSF51695">
    <property type="entry name" value="PLC-like phosphodiesterases"/>
    <property type="match status" value="1"/>
</dbReference>
<dbReference type="PROSITE" id="PS51704">
    <property type="entry name" value="GP_PDE"/>
    <property type="match status" value="1"/>
</dbReference>
<dbReference type="PANTHER" id="PTHR37957">
    <property type="entry name" value="BLR7070 PROTEIN"/>
    <property type="match status" value="1"/>
</dbReference>
<reference evidence="3 4" key="1">
    <citation type="journal article" date="2011" name="Stand. Genomic Sci.">
        <title>Complete genome sequence of Deinococcus maricopensis type strain (LB-34).</title>
        <authorList>
            <person name="Pukall R."/>
            <person name="Zeytun A."/>
            <person name="Lucas S."/>
            <person name="Lapidus A."/>
            <person name="Hammon N."/>
            <person name="Deshpande S."/>
            <person name="Nolan M."/>
            <person name="Cheng J.F."/>
            <person name="Pitluck S."/>
            <person name="Liolios K."/>
            <person name="Pagani I."/>
            <person name="Mikhailova N."/>
            <person name="Ivanova N."/>
            <person name="Mavromatis K."/>
            <person name="Pati A."/>
            <person name="Tapia R."/>
            <person name="Han C."/>
            <person name="Goodwin L."/>
            <person name="Chen A."/>
            <person name="Palaniappan K."/>
            <person name="Land M."/>
            <person name="Hauser L."/>
            <person name="Chang Y.J."/>
            <person name="Jeffries C.D."/>
            <person name="Brambilla E.M."/>
            <person name="Rohde M."/>
            <person name="Goker M."/>
            <person name="Detter J.C."/>
            <person name="Woyke T."/>
            <person name="Bristow J."/>
            <person name="Eisen J.A."/>
            <person name="Markowitz V."/>
            <person name="Hugenholtz P."/>
            <person name="Kyrpides N.C."/>
            <person name="Klenk H.P."/>
        </authorList>
    </citation>
    <scope>NUCLEOTIDE SEQUENCE [LARGE SCALE GENOMIC DNA]</scope>
    <source>
        <strain evidence="4">DSM 21211 / LMG 22137 / NRRL B-23946 / LB-34</strain>
    </source>
</reference>
<feature type="chain" id="PRO_5003232393" evidence="1">
    <location>
        <begin position="21"/>
        <end position="756"/>
    </location>
</feature>
<dbReference type="HOGENOM" id="CLU_001601_0_0_0"/>
<name>E8U5V1_DEIML</name>
<dbReference type="RefSeq" id="WP_013555945.1">
    <property type="nucleotide sequence ID" value="NC_014958.1"/>
</dbReference>
<sequence precursor="true">MKTRLLSALLALTLAPAAHAAELIGYASMPADTFAEGPASGQYDGGVRAATPRFPSQPVQGFSGVQFGPNGTFLFLPDNGFGAKANSADYLLRVYRMNATANTAAGGAGTLTPASFISLRDPDRKVPFVLVNESTPERLLTGADFDVESLVAAPDGTLWIGDEFGPYLLHFDATGKLLEAPYATPNFETFATLSGKAPIVIGHRGSSGTRPEHTLAAYQAAIDAGADFVEPDLVVTRDGVLIARHEPILASVDANGKVTEATTDVADHPEFKDRLTTKTLDGVTVRGYFAEDFTLAELRTLRAKERLPQLRGTAFDGQFTVPTLEDIITLVKDVEARTGRKIGIYPETKHPTYFLTEGKHADGTPINVNLGQKIVDTLVKTGFTDPNRVFIQSFETANLRELATKILPAAGLKVPLVQLINGGGAPYDFTASGDKRTYADLVTPDGLKGIAAYAQGAGPNKALLFTADKNTLKPTAFVRDAHAAGLQVHPWTVRAEPAYLPAAYAGDVEAEFRDLIRAGVDGYFTDFPAIGTRVRAQYTTPEVRSPQNPALLAAGTSPGAPSAANLNRSKGYEGLALSADKTRLIALLEGTVAGDPDGTLRLNTFDLKTRTFTGLAGRYRLENPAHAIGDLTAVNDHEYLVIERDEASGSDAKFKKIYKIDLNQRDAGGNVQKTELVDLLNLRDPRGLAPSTQAGVFSFPFVTIEDVLVLDQNTILVANDNNYPGTGGRGKDVKDDTEVLWIKLDAPLTVAPGVGR</sequence>
<reference evidence="4" key="2">
    <citation type="submission" date="2011-01" db="EMBL/GenBank/DDBJ databases">
        <title>The complete genome of Deinococcus maricopensis DSM 21211.</title>
        <authorList>
            <consortium name="US DOE Joint Genome Institute (JGI-PGF)"/>
            <person name="Lucas S."/>
            <person name="Copeland A."/>
            <person name="Lapidus A."/>
            <person name="Goodwin L."/>
            <person name="Pitluck S."/>
            <person name="Kyrpides N."/>
            <person name="Mavromatis K."/>
            <person name="Pagani I."/>
            <person name="Ivanova N."/>
            <person name="Ovchinnikova G."/>
            <person name="Zeytun A."/>
            <person name="Detter J.C."/>
            <person name="Han C."/>
            <person name="Land M."/>
            <person name="Hauser L."/>
            <person name="Markowitz V."/>
            <person name="Cheng J.-F."/>
            <person name="Hugenholtz P."/>
            <person name="Woyke T."/>
            <person name="Wu D."/>
            <person name="Pukall R."/>
            <person name="Gehrich-Schroeter G."/>
            <person name="Brambilla E."/>
            <person name="Klenk H.-P."/>
            <person name="Eisen J.A."/>
        </authorList>
    </citation>
    <scope>NUCLEOTIDE SEQUENCE [LARGE SCALE GENOMIC DNA]</scope>
    <source>
        <strain evidence="4">DSM 21211 / LMG 22137 / NRRL B-23946 / LB-34</strain>
    </source>
</reference>
<dbReference type="GO" id="GO:0008081">
    <property type="term" value="F:phosphoric diester hydrolase activity"/>
    <property type="evidence" value="ECO:0007669"/>
    <property type="project" value="InterPro"/>
</dbReference>
<dbReference type="InterPro" id="IPR027372">
    <property type="entry name" value="Phytase-like_dom"/>
</dbReference>
<feature type="domain" description="GP-PDE" evidence="2">
    <location>
        <begin position="198"/>
        <end position="535"/>
    </location>
</feature>
<dbReference type="EMBL" id="CP002454">
    <property type="protein sequence ID" value="ADV66440.1"/>
    <property type="molecule type" value="Genomic_DNA"/>
</dbReference>
<protein>
    <submittedName>
        <fullName evidence="3">Glycerophosphoryl diester phosphodiesterase</fullName>
    </submittedName>
</protein>
<evidence type="ECO:0000259" key="2">
    <source>
        <dbReference type="PROSITE" id="PS51704"/>
    </source>
</evidence>
<dbReference type="Proteomes" id="UP000008635">
    <property type="component" value="Chromosome"/>
</dbReference>
<evidence type="ECO:0000313" key="3">
    <source>
        <dbReference type="EMBL" id="ADV66440.1"/>
    </source>
</evidence>
<organism evidence="3 4">
    <name type="scientific">Deinococcus maricopensis (strain DSM 21211 / LMG 22137 / NRRL B-23946 / LB-34)</name>
    <dbReference type="NCBI Taxonomy" id="709986"/>
    <lineage>
        <taxon>Bacteria</taxon>
        <taxon>Thermotogati</taxon>
        <taxon>Deinococcota</taxon>
        <taxon>Deinococci</taxon>
        <taxon>Deinococcales</taxon>
        <taxon>Deinococcaceae</taxon>
        <taxon>Deinococcus</taxon>
    </lineage>
</organism>
<gene>
    <name evidence="3" type="ordered locus">Deima_0784</name>
</gene>
<dbReference type="Pfam" id="PF03009">
    <property type="entry name" value="GDPD"/>
    <property type="match status" value="1"/>
</dbReference>
<dbReference type="STRING" id="709986.Deima_0784"/>
<dbReference type="PANTHER" id="PTHR37957:SF1">
    <property type="entry name" value="PHYTASE-LIKE DOMAIN-CONTAINING PROTEIN"/>
    <property type="match status" value="1"/>
</dbReference>
<dbReference type="eggNOG" id="COG4222">
    <property type="taxonomic scope" value="Bacteria"/>
</dbReference>
<dbReference type="GO" id="GO:0006629">
    <property type="term" value="P:lipid metabolic process"/>
    <property type="evidence" value="ECO:0007669"/>
    <property type="project" value="InterPro"/>
</dbReference>
<accession>E8U5V1</accession>
<evidence type="ECO:0000256" key="1">
    <source>
        <dbReference type="SAM" id="SignalP"/>
    </source>
</evidence>
<dbReference type="Gene3D" id="3.20.20.190">
    <property type="entry name" value="Phosphatidylinositol (PI) phosphodiesterase"/>
    <property type="match status" value="1"/>
</dbReference>
<dbReference type="KEGG" id="dmr:Deima_0784"/>
<dbReference type="InterPro" id="IPR030395">
    <property type="entry name" value="GP_PDE_dom"/>
</dbReference>